<accession>A0A401GY33</accession>
<name>A0A401GY33_9APHY</name>
<dbReference type="AlphaFoldDB" id="A0A401GY33"/>
<evidence type="ECO:0000313" key="2">
    <source>
        <dbReference type="Proteomes" id="UP000287166"/>
    </source>
</evidence>
<dbReference type="RefSeq" id="XP_027618026.1">
    <property type="nucleotide sequence ID" value="XM_027762225.1"/>
</dbReference>
<dbReference type="Proteomes" id="UP000287166">
    <property type="component" value="Unassembled WGS sequence"/>
</dbReference>
<evidence type="ECO:0000313" key="1">
    <source>
        <dbReference type="EMBL" id="GBE87113.1"/>
    </source>
</evidence>
<dbReference type="GeneID" id="38784030"/>
<comment type="caution">
    <text evidence="1">The sequence shown here is derived from an EMBL/GenBank/DDBJ whole genome shotgun (WGS) entry which is preliminary data.</text>
</comment>
<sequence length="125" mass="13961">MQMLRLQSTHRRPRSLCSCGYRIVLSLRKAEVKRNLQTFLVETHLPIQSVRVLVRCSWIAAGSPASASIPALKRCAANKNREARVLYSRVGLGQMRSNSSCSTGRGIYSGCVPIQIYPKSSKIRK</sequence>
<gene>
    <name evidence="1" type="ORF">SCP_1003600</name>
</gene>
<proteinExistence type="predicted"/>
<organism evidence="1 2">
    <name type="scientific">Sparassis crispa</name>
    <dbReference type="NCBI Taxonomy" id="139825"/>
    <lineage>
        <taxon>Eukaryota</taxon>
        <taxon>Fungi</taxon>
        <taxon>Dikarya</taxon>
        <taxon>Basidiomycota</taxon>
        <taxon>Agaricomycotina</taxon>
        <taxon>Agaricomycetes</taxon>
        <taxon>Polyporales</taxon>
        <taxon>Sparassidaceae</taxon>
        <taxon>Sparassis</taxon>
    </lineage>
</organism>
<keyword evidence="2" id="KW-1185">Reference proteome</keyword>
<dbReference type="InParanoid" id="A0A401GY33"/>
<reference evidence="1 2" key="1">
    <citation type="journal article" date="2018" name="Sci. Rep.">
        <title>Genome sequence of the cauliflower mushroom Sparassis crispa (Hanabiratake) and its association with beneficial usage.</title>
        <authorList>
            <person name="Kiyama R."/>
            <person name="Furutani Y."/>
            <person name="Kawaguchi K."/>
            <person name="Nakanishi T."/>
        </authorList>
    </citation>
    <scope>NUCLEOTIDE SEQUENCE [LARGE SCALE GENOMIC DNA]</scope>
</reference>
<dbReference type="EMBL" id="BFAD01000010">
    <property type="protein sequence ID" value="GBE87113.1"/>
    <property type="molecule type" value="Genomic_DNA"/>
</dbReference>
<protein>
    <submittedName>
        <fullName evidence="1">Uncharacterized protein</fullName>
    </submittedName>
</protein>